<proteinExistence type="predicted"/>
<dbReference type="Proteomes" id="UP000315439">
    <property type="component" value="Unassembled WGS sequence"/>
</dbReference>
<evidence type="ECO:0000256" key="1">
    <source>
        <dbReference type="SAM" id="Coils"/>
    </source>
</evidence>
<comment type="caution">
    <text evidence="2">The sequence shown here is derived from an EMBL/GenBank/DDBJ whole genome shotgun (WGS) entry which is preliminary data.</text>
</comment>
<feature type="coiled-coil region" evidence="1">
    <location>
        <begin position="105"/>
        <end position="139"/>
    </location>
</feature>
<dbReference type="OrthoDB" id="3078260at2"/>
<evidence type="ECO:0000313" key="3">
    <source>
        <dbReference type="Proteomes" id="UP000315439"/>
    </source>
</evidence>
<dbReference type="InterPro" id="IPR032251">
    <property type="entry name" value="DUF4826"/>
</dbReference>
<gene>
    <name evidence="2" type="ORF">FLL46_22550</name>
</gene>
<dbReference type="AlphaFoldDB" id="A0A545U4N5"/>
<dbReference type="Pfam" id="PF16108">
    <property type="entry name" value="DUF4826"/>
    <property type="match status" value="1"/>
</dbReference>
<dbReference type="RefSeq" id="WP_142933994.1">
    <property type="nucleotide sequence ID" value="NZ_ML660170.1"/>
</dbReference>
<reference evidence="2 3" key="1">
    <citation type="submission" date="2019-07" db="EMBL/GenBank/DDBJ databases">
        <title>Draft genome for Aliikangiella sp. M105.</title>
        <authorList>
            <person name="Wang G."/>
        </authorList>
    </citation>
    <scope>NUCLEOTIDE SEQUENCE [LARGE SCALE GENOMIC DNA]</scope>
    <source>
        <strain evidence="2 3">M105</strain>
    </source>
</reference>
<dbReference type="EMBL" id="VIKS01000014">
    <property type="protein sequence ID" value="TQV84404.1"/>
    <property type="molecule type" value="Genomic_DNA"/>
</dbReference>
<organism evidence="2 3">
    <name type="scientific">Aliikangiella coralliicola</name>
    <dbReference type="NCBI Taxonomy" id="2592383"/>
    <lineage>
        <taxon>Bacteria</taxon>
        <taxon>Pseudomonadati</taxon>
        <taxon>Pseudomonadota</taxon>
        <taxon>Gammaproteobacteria</taxon>
        <taxon>Oceanospirillales</taxon>
        <taxon>Pleioneaceae</taxon>
        <taxon>Aliikangiella</taxon>
    </lineage>
</organism>
<evidence type="ECO:0000313" key="2">
    <source>
        <dbReference type="EMBL" id="TQV84404.1"/>
    </source>
</evidence>
<protein>
    <submittedName>
        <fullName evidence="2">DUF4826 family protein</fullName>
    </submittedName>
</protein>
<accession>A0A545U4N5</accession>
<sequence>MSQQAQAEALSQEEAEAKIKRWNQEEFVKIQKFCQSQGVQIKGLKQNMCQCLPPVIGVWYIQSATKGEDYWVISGDFPTDLANASVAKNAREALRYFSMSWQIKAANLEDALAEGKIQLNDKETQQKFAKDLVEKAEKLYVISHDEKLWAQVGLKLS</sequence>
<name>A0A545U4N5_9GAMM</name>
<keyword evidence="1" id="KW-0175">Coiled coil</keyword>
<keyword evidence="3" id="KW-1185">Reference proteome</keyword>